<dbReference type="Gene3D" id="3.40.50.150">
    <property type="entry name" value="Vaccinia Virus protein VP39"/>
    <property type="match status" value="1"/>
</dbReference>
<dbReference type="Proteomes" id="UP000654075">
    <property type="component" value="Unassembled WGS sequence"/>
</dbReference>
<organism evidence="3 4">
    <name type="scientific">Polarella glacialis</name>
    <name type="common">Dinoflagellate</name>
    <dbReference type="NCBI Taxonomy" id="89957"/>
    <lineage>
        <taxon>Eukaryota</taxon>
        <taxon>Sar</taxon>
        <taxon>Alveolata</taxon>
        <taxon>Dinophyceae</taxon>
        <taxon>Suessiales</taxon>
        <taxon>Suessiaceae</taxon>
        <taxon>Polarella</taxon>
    </lineage>
</organism>
<dbReference type="Pfam" id="PF04378">
    <property type="entry name" value="RsmJ"/>
    <property type="match status" value="1"/>
</dbReference>
<dbReference type="InterPro" id="IPR002885">
    <property type="entry name" value="PPR_rpt"/>
</dbReference>
<gene>
    <name evidence="3" type="ORF">PGLA1383_LOCUS43395</name>
</gene>
<reference evidence="3" key="1">
    <citation type="submission" date="2021-02" db="EMBL/GenBank/DDBJ databases">
        <authorList>
            <person name="Dougan E. K."/>
            <person name="Rhodes N."/>
            <person name="Thang M."/>
            <person name="Chan C."/>
        </authorList>
    </citation>
    <scope>NUCLEOTIDE SEQUENCE</scope>
</reference>
<accession>A0A813GU46</accession>
<protein>
    <submittedName>
        <fullName evidence="3">Uncharacterized protein</fullName>
    </submittedName>
</protein>
<dbReference type="GO" id="GO:0008649">
    <property type="term" value="F:rRNA methyltransferase activity"/>
    <property type="evidence" value="ECO:0007669"/>
    <property type="project" value="InterPro"/>
</dbReference>
<evidence type="ECO:0000256" key="1">
    <source>
        <dbReference type="ARBA" id="ARBA00022737"/>
    </source>
</evidence>
<evidence type="ECO:0000313" key="3">
    <source>
        <dbReference type="EMBL" id="CAE8626470.1"/>
    </source>
</evidence>
<feature type="repeat" description="PPR" evidence="2">
    <location>
        <begin position="73"/>
        <end position="107"/>
    </location>
</feature>
<dbReference type="NCBIfam" id="TIGR00756">
    <property type="entry name" value="PPR"/>
    <property type="match status" value="4"/>
</dbReference>
<comment type="caution">
    <text evidence="3">The sequence shown here is derived from an EMBL/GenBank/DDBJ whole genome shotgun (WGS) entry which is preliminary data.</text>
</comment>
<feature type="repeat" description="PPR" evidence="2">
    <location>
        <begin position="282"/>
        <end position="316"/>
    </location>
</feature>
<dbReference type="GO" id="GO:0070475">
    <property type="term" value="P:rRNA base methylation"/>
    <property type="evidence" value="ECO:0007669"/>
    <property type="project" value="InterPro"/>
</dbReference>
<dbReference type="Pfam" id="PF01535">
    <property type="entry name" value="PPR"/>
    <property type="match status" value="2"/>
</dbReference>
<dbReference type="InterPro" id="IPR029063">
    <property type="entry name" value="SAM-dependent_MTases_sf"/>
</dbReference>
<feature type="repeat" description="PPR" evidence="2">
    <location>
        <begin position="247"/>
        <end position="281"/>
    </location>
</feature>
<evidence type="ECO:0000256" key="2">
    <source>
        <dbReference type="PROSITE-ProRule" id="PRU00708"/>
    </source>
</evidence>
<feature type="repeat" description="PPR" evidence="2">
    <location>
        <begin position="177"/>
        <end position="211"/>
    </location>
</feature>
<keyword evidence="1" id="KW-0677">Repeat</keyword>
<dbReference type="PANTHER" id="PTHR47936">
    <property type="entry name" value="PPR_LONG DOMAIN-CONTAINING PROTEIN"/>
    <property type="match status" value="1"/>
</dbReference>
<dbReference type="Pfam" id="PF13041">
    <property type="entry name" value="PPR_2"/>
    <property type="match status" value="3"/>
</dbReference>
<dbReference type="Pfam" id="PF13812">
    <property type="entry name" value="PPR_3"/>
    <property type="match status" value="1"/>
</dbReference>
<dbReference type="PROSITE" id="PS51375">
    <property type="entry name" value="PPR"/>
    <property type="match status" value="6"/>
</dbReference>
<dbReference type="InterPro" id="IPR007473">
    <property type="entry name" value="RlmJ"/>
</dbReference>
<dbReference type="Gene3D" id="1.25.40.10">
    <property type="entry name" value="Tetratricopeptide repeat domain"/>
    <property type="match status" value="4"/>
</dbReference>
<feature type="repeat" description="PPR" evidence="2">
    <location>
        <begin position="142"/>
        <end position="176"/>
    </location>
</feature>
<sequence>MSHAARRYTRLISLHGKQRQWPQALELLASMSQQRLPRDVVAYNATISACSKSSWLAALGLFAEMRCFGIEADTTTYNSTISACARGQQWHIAMLVLETMRSSSIRMDTITYSSLIGACTGQQWRCTVDLLTEMRRCRLVANNVTYSAAIGVFGKANQWEHAMRLFFDMGVAGVQADRITCNALITACEKGKQWTLALWLFEEMRRSKLVADVITYSSLISACEKGKHWTGALHLLRESQRSSIQADTVTFNASISACEKQKQWETALDLFEEMRVLGIAADTVTYNATISALEKGGQWERALQMLQLMEDAGVERNCITFSAAISACEKGKRWASAVNLLCVMKEAGVQGNTIAYYAAMSACEACHQWDVASVLLQEMLDGSVEDVTRVRVPYVHRYQAGSSLDCFKHVVLATLLRQMTSDPAPFTYVDTHAGGGIYDFASPEALLLRRFEGGILRLQARAAEHSHVAGPIEEYLATLRKCNELLHGSDSDSDLRYYLGSPALAQQWLRPQDKAVLFEKAAAVHAELRHSLGLLDPQTGFTALEVHNVDSYRWLTQKSATGPAFFEGRGLVLIDPPYDSYDSYTAWNLFVLKHLRERWPSSSIALWYPCRDAREHSSFLNRVRSLQLGDVLVAEMSVAASSEALESSGMLLVNPPPDMEPQLASVLPNLAGMLSPPPGTCVTTSLQWLSE</sequence>
<keyword evidence="4" id="KW-1185">Reference proteome</keyword>
<dbReference type="InterPro" id="IPR011990">
    <property type="entry name" value="TPR-like_helical_dom_sf"/>
</dbReference>
<dbReference type="OrthoDB" id="185373at2759"/>
<evidence type="ECO:0000313" key="4">
    <source>
        <dbReference type="Proteomes" id="UP000654075"/>
    </source>
</evidence>
<dbReference type="AlphaFoldDB" id="A0A813GU46"/>
<dbReference type="PANTHER" id="PTHR47936:SF1">
    <property type="entry name" value="PENTATRICOPEPTIDE REPEAT-CONTAINING PROTEIN GUN1, CHLOROPLASTIC"/>
    <property type="match status" value="1"/>
</dbReference>
<name>A0A813GU46_POLGL</name>
<dbReference type="EMBL" id="CAJNNV010028972">
    <property type="protein sequence ID" value="CAE8626470.1"/>
    <property type="molecule type" value="Genomic_DNA"/>
</dbReference>
<proteinExistence type="predicted"/>
<dbReference type="SUPFAM" id="SSF53335">
    <property type="entry name" value="S-adenosyl-L-methionine-dependent methyltransferases"/>
    <property type="match status" value="1"/>
</dbReference>
<feature type="repeat" description="PPR" evidence="2">
    <location>
        <begin position="212"/>
        <end position="246"/>
    </location>
</feature>